<sequence>MNLKEVLNWRYTTKEFDSSKKISEEDFEQVKALLQMSPSSTNLQPWHFVIAGTEEGKARFAKSTQGFFSFNEAKISKASHVVAFCAKTDVDDTYMKHLLDKEDEDGRYASAEFKEQMYGARNIFADIHRYDLKDFQHWMEKQVYLNIGNFLLGVAALGIDATPMEGFDMKAFDEEFGLREKGLTAVTLVSLGYRTTTDFNAELPKSRLSEEEIFTVI</sequence>
<dbReference type="PANTHER" id="PTHR43673:SF10">
    <property type="entry name" value="NADH DEHYDROGENASE_NAD(P)H NITROREDUCTASE XCC3605-RELATED"/>
    <property type="match status" value="1"/>
</dbReference>
<organism evidence="5 6">
    <name type="scientific">Tenacibaculum polynesiense</name>
    <dbReference type="NCBI Taxonomy" id="3137857"/>
    <lineage>
        <taxon>Bacteria</taxon>
        <taxon>Pseudomonadati</taxon>
        <taxon>Bacteroidota</taxon>
        <taxon>Flavobacteriia</taxon>
        <taxon>Flavobacteriales</taxon>
        <taxon>Flavobacteriaceae</taxon>
        <taxon>Tenacibaculum</taxon>
    </lineage>
</organism>
<dbReference type="EMBL" id="CAXJIO010000010">
    <property type="protein sequence ID" value="CAL2101619.1"/>
    <property type="molecule type" value="Genomic_DNA"/>
</dbReference>
<dbReference type="Proteomes" id="UP001497527">
    <property type="component" value="Unassembled WGS sequence"/>
</dbReference>
<dbReference type="EC" id="1.5.1.34" evidence="5"/>
<dbReference type="GO" id="GO:0004155">
    <property type="term" value="F:6,7-dihydropteridine reductase activity"/>
    <property type="evidence" value="ECO:0007669"/>
    <property type="project" value="UniProtKB-EC"/>
</dbReference>
<proteinExistence type="inferred from homology"/>
<evidence type="ECO:0000256" key="2">
    <source>
        <dbReference type="ARBA" id="ARBA00022857"/>
    </source>
</evidence>
<name>A0ABP1EZQ6_9FLAO</name>
<dbReference type="Gene3D" id="3.40.109.10">
    <property type="entry name" value="NADH Oxidase"/>
    <property type="match status" value="1"/>
</dbReference>
<keyword evidence="3 5" id="KW-0560">Oxidoreductase</keyword>
<comment type="caution">
    <text evidence="5">The sequence shown here is derived from an EMBL/GenBank/DDBJ whole genome shotgun (WGS) entry which is preliminary data.</text>
</comment>
<evidence type="ECO:0000313" key="5">
    <source>
        <dbReference type="EMBL" id="CAL2101619.1"/>
    </source>
</evidence>
<comment type="similarity">
    <text evidence="1">Belongs to the nitroreductase family.</text>
</comment>
<protein>
    <submittedName>
        <fullName evidence="5">NAD(P)H nitroreductase NfsB</fullName>
        <ecNumber evidence="5">1.5.1.34</ecNumber>
    </submittedName>
</protein>
<keyword evidence="2" id="KW-0521">NADP</keyword>
<dbReference type="InterPro" id="IPR033878">
    <property type="entry name" value="NfsB-like"/>
</dbReference>
<evidence type="ECO:0000256" key="3">
    <source>
        <dbReference type="ARBA" id="ARBA00023002"/>
    </source>
</evidence>
<dbReference type="CDD" id="cd02149">
    <property type="entry name" value="NfsB-like"/>
    <property type="match status" value="1"/>
</dbReference>
<gene>
    <name evidence="5" type="primary">nfsB</name>
    <name evidence="5" type="ORF">T190423A01A_10182</name>
</gene>
<reference evidence="5 6" key="1">
    <citation type="submission" date="2024-05" db="EMBL/GenBank/DDBJ databases">
        <authorList>
            <person name="Duchaud E."/>
        </authorList>
    </citation>
    <scope>NUCLEOTIDE SEQUENCE [LARGE SCALE GENOMIC DNA]</scope>
    <source>
        <strain evidence="5">Ena-SAMPLE-TAB-13-05-2024-13:56:06:370-140308</strain>
    </source>
</reference>
<evidence type="ECO:0000313" key="6">
    <source>
        <dbReference type="Proteomes" id="UP001497527"/>
    </source>
</evidence>
<evidence type="ECO:0000259" key="4">
    <source>
        <dbReference type="Pfam" id="PF00881"/>
    </source>
</evidence>
<evidence type="ECO:0000256" key="1">
    <source>
        <dbReference type="ARBA" id="ARBA00007118"/>
    </source>
</evidence>
<dbReference type="PANTHER" id="PTHR43673">
    <property type="entry name" value="NAD(P)H NITROREDUCTASE YDGI-RELATED"/>
    <property type="match status" value="1"/>
</dbReference>
<dbReference type="InterPro" id="IPR029479">
    <property type="entry name" value="Nitroreductase"/>
</dbReference>
<dbReference type="SUPFAM" id="SSF55469">
    <property type="entry name" value="FMN-dependent nitroreductase-like"/>
    <property type="match status" value="1"/>
</dbReference>
<dbReference type="Pfam" id="PF00881">
    <property type="entry name" value="Nitroreductase"/>
    <property type="match status" value="1"/>
</dbReference>
<accession>A0ABP1EZQ6</accession>
<dbReference type="RefSeq" id="WP_348715223.1">
    <property type="nucleotide sequence ID" value="NZ_CAXJIO010000010.1"/>
</dbReference>
<feature type="domain" description="Nitroreductase" evidence="4">
    <location>
        <begin position="8"/>
        <end position="193"/>
    </location>
</feature>
<dbReference type="NCBIfam" id="NF008275">
    <property type="entry name" value="PRK11053.1"/>
    <property type="match status" value="1"/>
</dbReference>
<keyword evidence="6" id="KW-1185">Reference proteome</keyword>
<dbReference type="InterPro" id="IPR000415">
    <property type="entry name" value="Nitroreductase-like"/>
</dbReference>